<evidence type="ECO:0000313" key="2">
    <source>
        <dbReference type="EMBL" id="CUR54407.1"/>
    </source>
</evidence>
<proteinExistence type="predicted"/>
<feature type="region of interest" description="Disordered" evidence="1">
    <location>
        <begin position="483"/>
        <end position="507"/>
    </location>
</feature>
<name>A0A2P2BXD7_9ZZZZ</name>
<organism evidence="2">
    <name type="scientific">metagenome</name>
    <dbReference type="NCBI Taxonomy" id="256318"/>
    <lineage>
        <taxon>unclassified sequences</taxon>
        <taxon>metagenomes</taxon>
    </lineage>
</organism>
<evidence type="ECO:0000256" key="1">
    <source>
        <dbReference type="SAM" id="MobiDB-lite"/>
    </source>
</evidence>
<dbReference type="EMBL" id="CZKA01000007">
    <property type="protein sequence ID" value="CUR54407.1"/>
    <property type="molecule type" value="Genomic_DNA"/>
</dbReference>
<reference evidence="2" key="1">
    <citation type="submission" date="2015-08" db="EMBL/GenBank/DDBJ databases">
        <authorList>
            <person name="Babu N.S."/>
            <person name="Beckwith C.J."/>
            <person name="Beseler K.G."/>
            <person name="Brison A."/>
            <person name="Carone J.V."/>
            <person name="Caskin T.P."/>
            <person name="Diamond M."/>
            <person name="Durham M.E."/>
            <person name="Foxe J.M."/>
            <person name="Go M."/>
            <person name="Henderson B.A."/>
            <person name="Jones I.B."/>
            <person name="McGettigan J.A."/>
            <person name="Micheletti S.J."/>
            <person name="Nasrallah M.E."/>
            <person name="Ortiz D."/>
            <person name="Piller C.R."/>
            <person name="Privatt S.R."/>
            <person name="Schneider S.L."/>
            <person name="Sharp S."/>
            <person name="Smith T.C."/>
            <person name="Stanton J.D."/>
            <person name="Ullery H.E."/>
            <person name="Wilson R.J."/>
            <person name="Serrano M.G."/>
            <person name="Buck G."/>
            <person name="Lee V."/>
            <person name="Wang Y."/>
            <person name="Carvalho R."/>
            <person name="Voegtly L."/>
            <person name="Shi R."/>
            <person name="Duckworth R."/>
            <person name="Johnson A."/>
            <person name="Loviza R."/>
            <person name="Walstead R."/>
            <person name="Shah Z."/>
            <person name="Kiflezghi M."/>
            <person name="Wade K."/>
            <person name="Ball S.L."/>
            <person name="Bradley K.W."/>
            <person name="Asai D.J."/>
            <person name="Bowman C.A."/>
            <person name="Russell D.A."/>
            <person name="Pope W.H."/>
            <person name="Jacobs-Sera D."/>
            <person name="Hendrix R.W."/>
            <person name="Hatfull G.F."/>
        </authorList>
    </citation>
    <scope>NUCLEOTIDE SEQUENCE</scope>
</reference>
<dbReference type="AlphaFoldDB" id="A0A2P2BXD7"/>
<feature type="region of interest" description="Disordered" evidence="1">
    <location>
        <begin position="536"/>
        <end position="577"/>
    </location>
</feature>
<gene>
    <name evidence="2" type="ORF">NOCA2150149</name>
</gene>
<feature type="compositionally biased region" description="Pro residues" evidence="1">
    <location>
        <begin position="487"/>
        <end position="498"/>
    </location>
</feature>
<accession>A0A2P2BXD7</accession>
<protein>
    <submittedName>
        <fullName evidence="2">Uncharacterized protein</fullName>
    </submittedName>
</protein>
<sequence length="577" mass="61637">MRRLVVALIAVGLVGFAPAPVAAVTSDYCQAAGSTSGPDTCATYSHYAFPGDGVQNMGTDTDWLPLAGPIETSNRCNNFNLRPPYSDTPGSQFILDVLFGHHNAGTVAESSLGTRSLGFYFARQVNGDWTSIPSNTAEAGFLTPVSRPTESGGIEAKIWGLNGQFSGHLHAVYFDNTSGFTDGYWVGSRVITHNSGTVSPLSIPGESGWYFLSDNAAQLNWTYFEAGSSVSGGTASFAEFATSRGGNGDGGYLGLEFGCDGGDFLLDEMELYTGAQTHLFEYESRLPSVARISDPSKKKLNYKQQVRFLADAASYYDAILNAPWVIGTGQLWAKPRGKKWRRVDSGNFNVADYAHVADRPTTETTYQFRFAGNRGWSEATASPKVTVKVRHKISAKPNKREVRRGSTISVTGELKPGHSGIRVKLLRKSGTKWKSAGRATSRANGKFTVKTTARTLGTSTFKVEAGAGKGNLGGARTKAFNVKVKPRPPAPQPSPPSVTSPTGGTVDPCSGCDDRPCDPRFPCRAVTGGRQAVAPTMLSFPLPERDNAATSPDGPLSRLPALPSTPERPTALVPRQD</sequence>